<proteinExistence type="inferred from homology"/>
<dbReference type="Gene3D" id="3.90.1150.10">
    <property type="entry name" value="Aspartate Aminotransferase, domain 1"/>
    <property type="match status" value="1"/>
</dbReference>
<reference evidence="7 8" key="1">
    <citation type="submission" date="2023-04" db="EMBL/GenBank/DDBJ databases">
        <title>Marinobulbifer ophiurae gen. nov., sp. Nov., isolate from tissue of brittle star Ophioplocus japonicus.</title>
        <authorList>
            <person name="Kawano K."/>
            <person name="Sawayama S."/>
            <person name="Nakagawa S."/>
        </authorList>
    </citation>
    <scope>NUCLEOTIDE SEQUENCE [LARGE SCALE GENOMIC DNA]</scope>
    <source>
        <strain evidence="7 8">NKW57</strain>
    </source>
</reference>
<comment type="pathway">
    <text evidence="4 6">Amino-acid degradation; L-kynurenine degradation; L-alanine and anthranilate from L-kynurenine: step 1/1.</text>
</comment>
<comment type="pathway">
    <text evidence="4 6">Cofactor biosynthesis; NAD(+) biosynthesis; quinolinate from L-kynurenine: step 2/3.</text>
</comment>
<evidence type="ECO:0000256" key="3">
    <source>
        <dbReference type="ARBA" id="ARBA00022898"/>
    </source>
</evidence>
<comment type="catalytic activity">
    <reaction evidence="6">
        <text>3-hydroxy-L-kynurenine + H2O = 3-hydroxyanthranilate + L-alanine + H(+)</text>
        <dbReference type="Rhea" id="RHEA:25143"/>
        <dbReference type="ChEBI" id="CHEBI:15377"/>
        <dbReference type="ChEBI" id="CHEBI:15378"/>
        <dbReference type="ChEBI" id="CHEBI:36559"/>
        <dbReference type="ChEBI" id="CHEBI:57972"/>
        <dbReference type="ChEBI" id="CHEBI:58125"/>
        <dbReference type="EC" id="3.7.1.3"/>
    </reaction>
</comment>
<name>A0ABQ6LXF9_9GAMM</name>
<dbReference type="EMBL" id="BSYJ01000002">
    <property type="protein sequence ID" value="GMG86793.1"/>
    <property type="molecule type" value="Genomic_DNA"/>
</dbReference>
<evidence type="ECO:0000256" key="5">
    <source>
        <dbReference type="NCBIfam" id="TIGR01814"/>
    </source>
</evidence>
<evidence type="ECO:0000256" key="4">
    <source>
        <dbReference type="HAMAP-Rule" id="MF_01970"/>
    </source>
</evidence>
<feature type="binding site" evidence="4">
    <location>
        <position position="303"/>
    </location>
    <ligand>
        <name>pyridoxal 5'-phosphate</name>
        <dbReference type="ChEBI" id="CHEBI:597326"/>
    </ligand>
</feature>
<accession>A0ABQ6LXF9</accession>
<comment type="caution">
    <text evidence="7">The sequence shown here is derived from an EMBL/GenBank/DDBJ whole genome shotgun (WGS) entry which is preliminary data.</text>
</comment>
<feature type="binding site" evidence="4">
    <location>
        <position position="106"/>
    </location>
    <ligand>
        <name>pyridoxal 5'-phosphate</name>
        <dbReference type="ChEBI" id="CHEBI:597326"/>
    </ligand>
</feature>
<dbReference type="PANTHER" id="PTHR14084">
    <property type="entry name" value="KYNURENINASE"/>
    <property type="match status" value="1"/>
</dbReference>
<feature type="binding site" evidence="4">
    <location>
        <position position="275"/>
    </location>
    <ligand>
        <name>pyridoxal 5'-phosphate</name>
        <dbReference type="ChEBI" id="CHEBI:597326"/>
    </ligand>
</feature>
<evidence type="ECO:0000313" key="7">
    <source>
        <dbReference type="EMBL" id="GMG86793.1"/>
    </source>
</evidence>
<keyword evidence="8" id="KW-1185">Reference proteome</keyword>
<dbReference type="PIRSF" id="PIRSF038800">
    <property type="entry name" value="KYNU"/>
    <property type="match status" value="1"/>
</dbReference>
<dbReference type="Gene3D" id="3.40.640.10">
    <property type="entry name" value="Type I PLP-dependent aspartate aminotransferase-like (Major domain)"/>
    <property type="match status" value="1"/>
</dbReference>
<comment type="similarity">
    <text evidence="4 6">Belongs to the kynureninase family.</text>
</comment>
<evidence type="ECO:0000256" key="1">
    <source>
        <dbReference type="ARBA" id="ARBA00022642"/>
    </source>
</evidence>
<dbReference type="InterPro" id="IPR015421">
    <property type="entry name" value="PyrdxlP-dep_Trfase_major"/>
</dbReference>
<dbReference type="Pfam" id="PF22580">
    <property type="entry name" value="KYNU_C"/>
    <property type="match status" value="1"/>
</dbReference>
<feature type="binding site" evidence="4">
    <location>
        <position position="222"/>
    </location>
    <ligand>
        <name>pyridoxal 5'-phosphate</name>
        <dbReference type="ChEBI" id="CHEBI:597326"/>
    </ligand>
</feature>
<feature type="binding site" evidence="4">
    <location>
        <begin position="134"/>
        <end position="137"/>
    </location>
    <ligand>
        <name>pyridoxal 5'-phosphate</name>
        <dbReference type="ChEBI" id="CHEBI:597326"/>
    </ligand>
</feature>
<dbReference type="NCBIfam" id="TIGR01814">
    <property type="entry name" value="kynureninase"/>
    <property type="match status" value="1"/>
</dbReference>
<comment type="catalytic activity">
    <reaction evidence="4 6">
        <text>L-kynurenine + H2O = anthranilate + L-alanine + H(+)</text>
        <dbReference type="Rhea" id="RHEA:16813"/>
        <dbReference type="ChEBI" id="CHEBI:15377"/>
        <dbReference type="ChEBI" id="CHEBI:15378"/>
        <dbReference type="ChEBI" id="CHEBI:16567"/>
        <dbReference type="ChEBI" id="CHEBI:57959"/>
        <dbReference type="ChEBI" id="CHEBI:57972"/>
        <dbReference type="EC" id="3.7.1.3"/>
    </reaction>
</comment>
<feature type="binding site" evidence="4">
    <location>
        <position position="244"/>
    </location>
    <ligand>
        <name>pyridoxal 5'-phosphate</name>
        <dbReference type="ChEBI" id="CHEBI:597326"/>
    </ligand>
</feature>
<feature type="modified residue" description="N6-(pyridoxal phosphate)lysine" evidence="4">
    <location>
        <position position="245"/>
    </location>
</feature>
<gene>
    <name evidence="4 7" type="primary">kynU</name>
    <name evidence="7" type="ORF">MNKW57_11140</name>
</gene>
<dbReference type="EC" id="3.7.1.3" evidence="4 5"/>
<comment type="function">
    <text evidence="4 6">Catalyzes the cleavage of L-kynurenine (L-Kyn) and L-3-hydroxykynurenine (L-3OHKyn) into anthranilic acid (AA) and 3-hydroxyanthranilic acid (3-OHAA), respectively.</text>
</comment>
<feature type="binding site" evidence="4">
    <location>
        <position position="107"/>
    </location>
    <ligand>
        <name>pyridoxal 5'-phosphate</name>
        <dbReference type="ChEBI" id="CHEBI:597326"/>
    </ligand>
</feature>
<dbReference type="InterPro" id="IPR015424">
    <property type="entry name" value="PyrdxlP-dep_Trfase"/>
</dbReference>
<keyword evidence="2 4" id="KW-0378">Hydrolase</keyword>
<dbReference type="Proteomes" id="UP001224392">
    <property type="component" value="Unassembled WGS sequence"/>
</dbReference>
<dbReference type="HAMAP" id="MF_01970">
    <property type="entry name" value="Kynureninase"/>
    <property type="match status" value="1"/>
</dbReference>
<evidence type="ECO:0000313" key="8">
    <source>
        <dbReference type="Proteomes" id="UP001224392"/>
    </source>
</evidence>
<dbReference type="PANTHER" id="PTHR14084:SF0">
    <property type="entry name" value="KYNURENINASE"/>
    <property type="match status" value="1"/>
</dbReference>
<evidence type="ECO:0000256" key="6">
    <source>
        <dbReference type="PIRNR" id="PIRNR038800"/>
    </source>
</evidence>
<keyword evidence="3 4" id="KW-0663">Pyridoxal phosphate</keyword>
<comment type="cofactor">
    <cofactor evidence="4 6">
        <name>pyridoxal 5'-phosphate</name>
        <dbReference type="ChEBI" id="CHEBI:597326"/>
    </cofactor>
</comment>
<evidence type="ECO:0000256" key="2">
    <source>
        <dbReference type="ARBA" id="ARBA00022801"/>
    </source>
</evidence>
<dbReference type="InterPro" id="IPR010111">
    <property type="entry name" value="Kynureninase"/>
</dbReference>
<protein>
    <recommendedName>
        <fullName evidence="4 5">Kynureninase</fullName>
        <ecNumber evidence="4 5">3.7.1.3</ecNumber>
    </recommendedName>
    <alternativeName>
        <fullName evidence="4">L-kynurenine hydrolase</fullName>
    </alternativeName>
</protein>
<organism evidence="7 8">
    <name type="scientific">Biformimicrobium ophioploci</name>
    <dbReference type="NCBI Taxonomy" id="3036711"/>
    <lineage>
        <taxon>Bacteria</taxon>
        <taxon>Pseudomonadati</taxon>
        <taxon>Pseudomonadota</taxon>
        <taxon>Gammaproteobacteria</taxon>
        <taxon>Cellvibrionales</taxon>
        <taxon>Microbulbiferaceae</taxon>
        <taxon>Biformimicrobium</taxon>
    </lineage>
</organism>
<keyword evidence="1 4" id="KW-0662">Pyridine nucleotide biosynthesis</keyword>
<dbReference type="SUPFAM" id="SSF53383">
    <property type="entry name" value="PLP-dependent transferases"/>
    <property type="match status" value="1"/>
</dbReference>
<comment type="caution">
    <text evidence="4">Lacks conserved residue(s) required for the propagation of feature annotation.</text>
</comment>
<dbReference type="RefSeq" id="WP_285763377.1">
    <property type="nucleotide sequence ID" value="NZ_BSYJ01000002.1"/>
</dbReference>
<feature type="binding site" evidence="4">
    <location>
        <position position="219"/>
    </location>
    <ligand>
        <name>pyridoxal 5'-phosphate</name>
        <dbReference type="ChEBI" id="CHEBI:597326"/>
    </ligand>
</feature>
<sequence>MQFQSGLEFAQRMDREDPLASFRGQFSIPRTSDGAEEIYLCGNSLGLQPKLAREYVAQELDKWAELGVKGHFDCEHPWMPYHEFLTEAAASLVGANTDEVVMMNSLTVNLHLMMVTFFRPTETRFKIVIEDHAFPSDYYAVESQLRHHGIDPEEGLVLLKPREGEELLRQEDIETLLAAQGDSIALMLLPGVQYYTGQVLDFERVTRAAQALGIVVGFDLAHAVGNIPLQLHDWNVDFACWCTYKYLNSGPGSVAGCFVHRRHAENTGLNRFAGWWGHDKQTRFKMENRFTPIPTAEGWQLSNPPILSLAAIRASYDVFMQAGGMAPLRQKSEKLTGYLRFLLDTEVSEFIRVITPEDPQQRGCQLSLCCDAKHLSGRELFERLEAAGITSDWREPNVIRIAPVPLYNSFEDVFRFVQILKSACNE</sequence>
<comment type="subunit">
    <text evidence="4 6">Homodimer.</text>
</comment>
<dbReference type="InterPro" id="IPR015422">
    <property type="entry name" value="PyrdxlP-dep_Trfase_small"/>
</dbReference>